<evidence type="ECO:0008006" key="3">
    <source>
        <dbReference type="Google" id="ProtNLM"/>
    </source>
</evidence>
<proteinExistence type="predicted"/>
<evidence type="ECO:0000313" key="2">
    <source>
        <dbReference type="Proteomes" id="UP000006327"/>
    </source>
</evidence>
<reference evidence="1 2" key="1">
    <citation type="journal article" date="2017" name="Antonie Van Leeuwenhoek">
        <title>Rhizobium rhizosphaerae sp. nov., a novel species isolated from rice rhizosphere.</title>
        <authorList>
            <person name="Zhao J.J."/>
            <person name="Zhang J."/>
            <person name="Zhang R.J."/>
            <person name="Zhang C.W."/>
            <person name="Yin H.Q."/>
            <person name="Zhang X.X."/>
        </authorList>
    </citation>
    <scope>NUCLEOTIDE SEQUENCE [LARGE SCALE GENOMIC DNA]</scope>
    <source>
        <strain evidence="1 2">BSs20135</strain>
    </source>
</reference>
<gene>
    <name evidence="1" type="ORF">GARC_1234</name>
</gene>
<dbReference type="eggNOG" id="COG3214">
    <property type="taxonomic scope" value="Bacteria"/>
</dbReference>
<dbReference type="OrthoDB" id="9787207at2"/>
<dbReference type="Proteomes" id="UP000006327">
    <property type="component" value="Unassembled WGS sequence"/>
</dbReference>
<organism evidence="1 2">
    <name type="scientific">Paraglaciecola arctica BSs20135</name>
    <dbReference type="NCBI Taxonomy" id="493475"/>
    <lineage>
        <taxon>Bacteria</taxon>
        <taxon>Pseudomonadati</taxon>
        <taxon>Pseudomonadota</taxon>
        <taxon>Gammaproteobacteria</taxon>
        <taxon>Alteromonadales</taxon>
        <taxon>Alteromonadaceae</taxon>
        <taxon>Paraglaciecola</taxon>
    </lineage>
</organism>
<dbReference type="STRING" id="493475.GARC_1234"/>
<dbReference type="AlphaFoldDB" id="K6XC50"/>
<accession>K6XC50</accession>
<protein>
    <recommendedName>
        <fullName evidence="3">Winged helix-turn-helix domain-containing protein</fullName>
    </recommendedName>
</protein>
<dbReference type="PANTHER" id="PTHR30528">
    <property type="entry name" value="CYTOPLASMIC PROTEIN"/>
    <property type="match status" value="1"/>
</dbReference>
<dbReference type="Pfam" id="PF06224">
    <property type="entry name" value="AlkZ-like"/>
    <property type="match status" value="1"/>
</dbReference>
<name>K6XC50_9ALTE</name>
<evidence type="ECO:0000313" key="1">
    <source>
        <dbReference type="EMBL" id="GAC18214.1"/>
    </source>
</evidence>
<dbReference type="EMBL" id="BAEO01000015">
    <property type="protein sequence ID" value="GAC18214.1"/>
    <property type="molecule type" value="Genomic_DNA"/>
</dbReference>
<keyword evidence="2" id="KW-1185">Reference proteome</keyword>
<dbReference type="RefSeq" id="WP_007617841.1">
    <property type="nucleotide sequence ID" value="NZ_BAEO01000015.1"/>
</dbReference>
<comment type="caution">
    <text evidence="1">The sequence shown here is derived from an EMBL/GenBank/DDBJ whole genome shotgun (WGS) entry which is preliminary data.</text>
</comment>
<dbReference type="PANTHER" id="PTHR30528:SF0">
    <property type="entry name" value="CYTOPLASMIC PROTEIN"/>
    <property type="match status" value="1"/>
</dbReference>
<dbReference type="InterPro" id="IPR009351">
    <property type="entry name" value="AlkZ-like"/>
</dbReference>
<sequence length="413" mass="47681">MAKFYLGNIVILPLFELTQKQASKLALVSQGLNKSNAFGQGVNGVNAAVKHLSYIQIDSISVIQRAHHHCLWSRVKNYQPDFIEQLIAQKQIFEYWSHAAAYLPIQDYRFSLPKKHAIAAGEKHWWEKNPIAEKRVLQRIQQEGPLRAKDFERDNTKKGSGWWDWKPDKVALEQLFIEGELMVVERRGFQKVYDLTERVLPAGIDTTVPSTNEFERHLICSYIRAHGFANAQQISYLRKGLKNNITRTCQGMLENNELQQVTLGDQTYYALPNITDLLKQSVNRNLVNILSPFDNAVIQRKRLSEVFGFDYQIECYVPPTKRQYGYFSLPLLWGTEFVGRMDTKIDRKTQIFHIQNLHLETAKVDEFVEVLQPAIKAFIQFNHGVDIKVHKVTSEQTLGANKEANIVQRLQIL</sequence>